<name>A0AAV7NCK7_PLEWA</name>
<comment type="caution">
    <text evidence="1">The sequence shown here is derived from an EMBL/GenBank/DDBJ whole genome shotgun (WGS) entry which is preliminary data.</text>
</comment>
<feature type="non-terminal residue" evidence="1">
    <location>
        <position position="1"/>
    </location>
</feature>
<evidence type="ECO:0000313" key="1">
    <source>
        <dbReference type="EMBL" id="KAJ1113701.1"/>
    </source>
</evidence>
<organism evidence="1 2">
    <name type="scientific">Pleurodeles waltl</name>
    <name type="common">Iberian ribbed newt</name>
    <dbReference type="NCBI Taxonomy" id="8319"/>
    <lineage>
        <taxon>Eukaryota</taxon>
        <taxon>Metazoa</taxon>
        <taxon>Chordata</taxon>
        <taxon>Craniata</taxon>
        <taxon>Vertebrata</taxon>
        <taxon>Euteleostomi</taxon>
        <taxon>Amphibia</taxon>
        <taxon>Batrachia</taxon>
        <taxon>Caudata</taxon>
        <taxon>Salamandroidea</taxon>
        <taxon>Salamandridae</taxon>
        <taxon>Pleurodelinae</taxon>
        <taxon>Pleurodeles</taxon>
    </lineage>
</organism>
<dbReference type="AlphaFoldDB" id="A0AAV7NCK7"/>
<sequence length="50" mass="5588">CTRSGKALMTSILEEVITSRSKAPLSTTSKAFSVSRVQPWCDDQRRFSPQ</sequence>
<accession>A0AAV7NCK7</accession>
<dbReference type="Proteomes" id="UP001066276">
    <property type="component" value="Chromosome 8"/>
</dbReference>
<dbReference type="EMBL" id="JANPWB010000012">
    <property type="protein sequence ID" value="KAJ1113701.1"/>
    <property type="molecule type" value="Genomic_DNA"/>
</dbReference>
<proteinExistence type="predicted"/>
<evidence type="ECO:0000313" key="2">
    <source>
        <dbReference type="Proteomes" id="UP001066276"/>
    </source>
</evidence>
<reference evidence="1" key="1">
    <citation type="journal article" date="2022" name="bioRxiv">
        <title>Sequencing and chromosome-scale assembly of the giantPleurodeles waltlgenome.</title>
        <authorList>
            <person name="Brown T."/>
            <person name="Elewa A."/>
            <person name="Iarovenko S."/>
            <person name="Subramanian E."/>
            <person name="Araus A.J."/>
            <person name="Petzold A."/>
            <person name="Susuki M."/>
            <person name="Suzuki K.-i.T."/>
            <person name="Hayashi T."/>
            <person name="Toyoda A."/>
            <person name="Oliveira C."/>
            <person name="Osipova E."/>
            <person name="Leigh N.D."/>
            <person name="Simon A."/>
            <person name="Yun M.H."/>
        </authorList>
    </citation>
    <scope>NUCLEOTIDE SEQUENCE</scope>
    <source>
        <strain evidence="1">20211129_DDA</strain>
        <tissue evidence="1">Liver</tissue>
    </source>
</reference>
<gene>
    <name evidence="1" type="ORF">NDU88_001943</name>
</gene>
<keyword evidence="2" id="KW-1185">Reference proteome</keyword>
<feature type="non-terminal residue" evidence="1">
    <location>
        <position position="50"/>
    </location>
</feature>
<protein>
    <submittedName>
        <fullName evidence="1">Uncharacterized protein</fullName>
    </submittedName>
</protein>